<dbReference type="InterPro" id="IPR050549">
    <property type="entry name" value="MFS_Trehalose_Transporter"/>
</dbReference>
<feature type="transmembrane region" description="Helical" evidence="5">
    <location>
        <begin position="41"/>
        <end position="61"/>
    </location>
</feature>
<reference evidence="7" key="1">
    <citation type="submission" date="2006-10" db="EMBL/GenBank/DDBJ databases">
        <authorList>
            <person name="Amadeo P."/>
            <person name="Zhao Q."/>
            <person name="Wortman J."/>
            <person name="Fraser-Liggett C."/>
            <person name="Carlton J."/>
        </authorList>
    </citation>
    <scope>NUCLEOTIDE SEQUENCE</scope>
    <source>
        <strain evidence="7">G3</strain>
    </source>
</reference>
<dbReference type="InterPro" id="IPR005828">
    <property type="entry name" value="MFS_sugar_transport-like"/>
</dbReference>
<dbReference type="FunFam" id="1.20.1250.20:FF:000279">
    <property type="entry name" value="Major facilitator superfamily protein"/>
    <property type="match status" value="1"/>
</dbReference>
<dbReference type="VEuPathDB" id="TrichDB:TVAG_014120"/>
<name>A2DDG6_TRIV3</name>
<evidence type="ECO:0000313" key="7">
    <source>
        <dbReference type="EMBL" id="EAY21645.1"/>
    </source>
</evidence>
<feature type="transmembrane region" description="Helical" evidence="5">
    <location>
        <begin position="117"/>
        <end position="140"/>
    </location>
</feature>
<evidence type="ECO:0000256" key="1">
    <source>
        <dbReference type="ARBA" id="ARBA00004141"/>
    </source>
</evidence>
<feature type="transmembrane region" description="Helical" evidence="5">
    <location>
        <begin position="185"/>
        <end position="204"/>
    </location>
</feature>
<dbReference type="RefSeq" id="XP_001582631.1">
    <property type="nucleotide sequence ID" value="XM_001582581.1"/>
</dbReference>
<feature type="transmembrane region" description="Helical" evidence="5">
    <location>
        <begin position="68"/>
        <end position="88"/>
    </location>
</feature>
<dbReference type="FunCoup" id="A2DDG6">
    <property type="interactions" value="488"/>
</dbReference>
<dbReference type="AlphaFoldDB" id="A2DDG6"/>
<evidence type="ECO:0000256" key="4">
    <source>
        <dbReference type="ARBA" id="ARBA00023136"/>
    </source>
</evidence>
<dbReference type="PANTHER" id="PTHR48021">
    <property type="match status" value="1"/>
</dbReference>
<dbReference type="Gene3D" id="1.20.1250.20">
    <property type="entry name" value="MFS general substrate transporter like domains"/>
    <property type="match status" value="2"/>
</dbReference>
<reference evidence="7" key="2">
    <citation type="journal article" date="2007" name="Science">
        <title>Draft genome sequence of the sexually transmitted pathogen Trichomonas vaginalis.</title>
        <authorList>
            <person name="Carlton J.M."/>
            <person name="Hirt R.P."/>
            <person name="Silva J.C."/>
            <person name="Delcher A.L."/>
            <person name="Schatz M."/>
            <person name="Zhao Q."/>
            <person name="Wortman J.R."/>
            <person name="Bidwell S.L."/>
            <person name="Alsmark U.C.M."/>
            <person name="Besteiro S."/>
            <person name="Sicheritz-Ponten T."/>
            <person name="Noel C.J."/>
            <person name="Dacks J.B."/>
            <person name="Foster P.G."/>
            <person name="Simillion C."/>
            <person name="Van de Peer Y."/>
            <person name="Miranda-Saavedra D."/>
            <person name="Barton G.J."/>
            <person name="Westrop G.D."/>
            <person name="Mueller S."/>
            <person name="Dessi D."/>
            <person name="Fiori P.L."/>
            <person name="Ren Q."/>
            <person name="Paulsen I."/>
            <person name="Zhang H."/>
            <person name="Bastida-Corcuera F.D."/>
            <person name="Simoes-Barbosa A."/>
            <person name="Brown M.T."/>
            <person name="Hayes R.D."/>
            <person name="Mukherjee M."/>
            <person name="Okumura C.Y."/>
            <person name="Schneider R."/>
            <person name="Smith A.J."/>
            <person name="Vanacova S."/>
            <person name="Villalvazo M."/>
            <person name="Haas B.J."/>
            <person name="Pertea M."/>
            <person name="Feldblyum T.V."/>
            <person name="Utterback T.R."/>
            <person name="Shu C.L."/>
            <person name="Osoegawa K."/>
            <person name="de Jong P.J."/>
            <person name="Hrdy I."/>
            <person name="Horvathova L."/>
            <person name="Zubacova Z."/>
            <person name="Dolezal P."/>
            <person name="Malik S.B."/>
            <person name="Logsdon J.M. Jr."/>
            <person name="Henze K."/>
            <person name="Gupta A."/>
            <person name="Wang C.C."/>
            <person name="Dunne R.L."/>
            <person name="Upcroft J.A."/>
            <person name="Upcroft P."/>
            <person name="White O."/>
            <person name="Salzberg S.L."/>
            <person name="Tang P."/>
            <person name="Chiu C.-H."/>
            <person name="Lee Y.-S."/>
            <person name="Embley T.M."/>
            <person name="Coombs G.H."/>
            <person name="Mottram J.C."/>
            <person name="Tachezy J."/>
            <person name="Fraser-Liggett C.M."/>
            <person name="Johnson P.J."/>
        </authorList>
    </citation>
    <scope>NUCLEOTIDE SEQUENCE [LARGE SCALE GENOMIC DNA]</scope>
    <source>
        <strain evidence="7">G3</strain>
    </source>
</reference>
<dbReference type="SMR" id="A2DDG6"/>
<keyword evidence="2 5" id="KW-0812">Transmembrane</keyword>
<accession>A2DDG6</accession>
<feature type="transmembrane region" description="Helical" evidence="5">
    <location>
        <begin position="216"/>
        <end position="237"/>
    </location>
</feature>
<feature type="transmembrane region" description="Helical" evidence="5">
    <location>
        <begin position="280"/>
        <end position="301"/>
    </location>
</feature>
<gene>
    <name evidence="7" type="ORF">TVAG_014120</name>
</gene>
<dbReference type="VEuPathDB" id="TrichDB:TVAGG3_0986150"/>
<dbReference type="InterPro" id="IPR020846">
    <property type="entry name" value="MFS_dom"/>
</dbReference>
<dbReference type="PROSITE" id="PS50850">
    <property type="entry name" value="MFS"/>
    <property type="match status" value="1"/>
</dbReference>
<dbReference type="GO" id="GO:0055085">
    <property type="term" value="P:transmembrane transport"/>
    <property type="evidence" value="ECO:0000318"/>
    <property type="project" value="GO_Central"/>
</dbReference>
<sequence length="320" mass="35410">MNVKTFWMGFVMRVLQGFMLGAFSALGPLLLLEVAPAEQTGLYGTFNQIFIVIGIIILYLIGEYAMPFVMCIYAAVSHGLQLGLIWLIPETAIHQEENKEENDAQETEKESIFQAKYIWPLTVLILIMLTQQFSGINAILADLSTLFANANIQGISPGIQSVIATLAQLIACFFSGGLIKKVGRRAMWTVSGIVCAASLIIFGFNSKNNWSNVLPVVLIFLYQFGFGLGLAPMPWYSSPELFPLSVRPMASSINGMTSWLFSFIIVYASPAMKESKMGELGLFLFYGIITIAGTIFGFWFIKEPQDDKAESLDNEDDVKN</sequence>
<evidence type="ECO:0000259" key="6">
    <source>
        <dbReference type="PROSITE" id="PS50850"/>
    </source>
</evidence>
<comment type="subcellular location">
    <subcellularLocation>
        <location evidence="1">Membrane</location>
        <topology evidence="1">Multi-pass membrane protein</topology>
    </subcellularLocation>
</comment>
<evidence type="ECO:0000256" key="5">
    <source>
        <dbReference type="SAM" id="Phobius"/>
    </source>
</evidence>
<dbReference type="InterPro" id="IPR003663">
    <property type="entry name" value="Sugar/inositol_transpt"/>
</dbReference>
<dbReference type="SUPFAM" id="SSF103473">
    <property type="entry name" value="MFS general substrate transporter"/>
    <property type="match status" value="1"/>
</dbReference>
<dbReference type="OrthoDB" id="6339427at2759"/>
<dbReference type="PANTHER" id="PTHR48021:SF1">
    <property type="entry name" value="GH07001P-RELATED"/>
    <property type="match status" value="1"/>
</dbReference>
<protein>
    <submittedName>
        <fullName evidence="7">Major facilitator superfamily protein</fullName>
    </submittedName>
</protein>
<evidence type="ECO:0000313" key="8">
    <source>
        <dbReference type="Proteomes" id="UP000001542"/>
    </source>
</evidence>
<dbReference type="EMBL" id="DS113189">
    <property type="protein sequence ID" value="EAY21645.1"/>
    <property type="molecule type" value="Genomic_DNA"/>
</dbReference>
<proteinExistence type="predicted"/>
<dbReference type="InParanoid" id="A2DDG6"/>
<dbReference type="GO" id="GO:0022857">
    <property type="term" value="F:transmembrane transporter activity"/>
    <property type="evidence" value="ECO:0000318"/>
    <property type="project" value="GO_Central"/>
</dbReference>
<dbReference type="KEGG" id="tva:5467196"/>
<dbReference type="PRINTS" id="PR00171">
    <property type="entry name" value="SUGRTRNSPORT"/>
</dbReference>
<dbReference type="eggNOG" id="KOG0254">
    <property type="taxonomic scope" value="Eukaryota"/>
</dbReference>
<dbReference type="Proteomes" id="UP000001542">
    <property type="component" value="Unassembled WGS sequence"/>
</dbReference>
<keyword evidence="3 5" id="KW-1133">Transmembrane helix</keyword>
<dbReference type="Pfam" id="PF00083">
    <property type="entry name" value="Sugar_tr"/>
    <property type="match status" value="1"/>
</dbReference>
<dbReference type="InterPro" id="IPR036259">
    <property type="entry name" value="MFS_trans_sf"/>
</dbReference>
<feature type="domain" description="Major facilitator superfamily (MFS) profile" evidence="6">
    <location>
        <begin position="1"/>
        <end position="305"/>
    </location>
</feature>
<dbReference type="STRING" id="5722.A2DDG6"/>
<feature type="transmembrane region" description="Helical" evidence="5">
    <location>
        <begin position="249"/>
        <end position="268"/>
    </location>
</feature>
<organism evidence="7 8">
    <name type="scientific">Trichomonas vaginalis (strain ATCC PRA-98 / G3)</name>
    <dbReference type="NCBI Taxonomy" id="412133"/>
    <lineage>
        <taxon>Eukaryota</taxon>
        <taxon>Metamonada</taxon>
        <taxon>Parabasalia</taxon>
        <taxon>Trichomonadida</taxon>
        <taxon>Trichomonadidae</taxon>
        <taxon>Trichomonas</taxon>
    </lineage>
</organism>
<dbReference type="GO" id="GO:0016020">
    <property type="term" value="C:membrane"/>
    <property type="evidence" value="ECO:0000318"/>
    <property type="project" value="GO_Central"/>
</dbReference>
<keyword evidence="4 5" id="KW-0472">Membrane</keyword>
<evidence type="ECO:0000256" key="3">
    <source>
        <dbReference type="ARBA" id="ARBA00022989"/>
    </source>
</evidence>
<evidence type="ECO:0000256" key="2">
    <source>
        <dbReference type="ARBA" id="ARBA00022692"/>
    </source>
</evidence>
<keyword evidence="8" id="KW-1185">Reference proteome</keyword>